<dbReference type="Gene3D" id="3.40.50.2300">
    <property type="match status" value="1"/>
</dbReference>
<dbReference type="PANTHER" id="PTHR44591">
    <property type="entry name" value="STRESS RESPONSE REGULATOR PROTEIN 1"/>
    <property type="match status" value="1"/>
</dbReference>
<gene>
    <name evidence="3" type="ORF">LCGC14_1006620</name>
</gene>
<comment type="caution">
    <text evidence="3">The sequence shown here is derived from an EMBL/GenBank/DDBJ whole genome shotgun (WGS) entry which is preliminary data.</text>
</comment>
<name>A0A0F9R7L2_9ZZZZ</name>
<reference evidence="3" key="1">
    <citation type="journal article" date="2015" name="Nature">
        <title>Complex archaea that bridge the gap between prokaryotes and eukaryotes.</title>
        <authorList>
            <person name="Spang A."/>
            <person name="Saw J.H."/>
            <person name="Jorgensen S.L."/>
            <person name="Zaremba-Niedzwiedzka K."/>
            <person name="Martijn J."/>
            <person name="Lind A.E."/>
            <person name="van Eijk R."/>
            <person name="Schleper C."/>
            <person name="Guy L."/>
            <person name="Ettema T.J."/>
        </authorList>
    </citation>
    <scope>NUCLEOTIDE SEQUENCE</scope>
</reference>
<dbReference type="EMBL" id="LAZR01003925">
    <property type="protein sequence ID" value="KKN13403.1"/>
    <property type="molecule type" value="Genomic_DNA"/>
</dbReference>
<dbReference type="Pfam" id="PF00072">
    <property type="entry name" value="Response_reg"/>
    <property type="match status" value="1"/>
</dbReference>
<sequence>IKEVYDQSLNLERVINSALGESETEIPQYDILIIDDDTSTNKVLIDFFRLKTYSSKEVSTGTEAIEILQKAKPKVILLDIILPEIDGYELCKIIKSDEKLREIPVFYITAVPGYEVESMIEKTGADGVFLKPFNFSEFEILFKYL</sequence>
<dbReference type="PROSITE" id="PS50110">
    <property type="entry name" value="RESPONSE_REGULATORY"/>
    <property type="match status" value="1"/>
</dbReference>
<feature type="domain" description="Response regulatory" evidence="2">
    <location>
        <begin position="30"/>
        <end position="145"/>
    </location>
</feature>
<protein>
    <recommendedName>
        <fullName evidence="2">Response regulatory domain-containing protein</fullName>
    </recommendedName>
</protein>
<dbReference type="SMART" id="SM00448">
    <property type="entry name" value="REC"/>
    <property type="match status" value="1"/>
</dbReference>
<dbReference type="InterPro" id="IPR050595">
    <property type="entry name" value="Bact_response_regulator"/>
</dbReference>
<evidence type="ECO:0000313" key="3">
    <source>
        <dbReference type="EMBL" id="KKN13403.1"/>
    </source>
</evidence>
<dbReference type="InterPro" id="IPR011006">
    <property type="entry name" value="CheY-like_superfamily"/>
</dbReference>
<dbReference type="AlphaFoldDB" id="A0A0F9R7L2"/>
<evidence type="ECO:0000259" key="2">
    <source>
        <dbReference type="PROSITE" id="PS50110"/>
    </source>
</evidence>
<accession>A0A0F9R7L2</accession>
<evidence type="ECO:0000256" key="1">
    <source>
        <dbReference type="ARBA" id="ARBA00022553"/>
    </source>
</evidence>
<organism evidence="3">
    <name type="scientific">marine sediment metagenome</name>
    <dbReference type="NCBI Taxonomy" id="412755"/>
    <lineage>
        <taxon>unclassified sequences</taxon>
        <taxon>metagenomes</taxon>
        <taxon>ecological metagenomes</taxon>
    </lineage>
</organism>
<keyword evidence="1" id="KW-0597">Phosphoprotein</keyword>
<dbReference type="GO" id="GO:0000160">
    <property type="term" value="P:phosphorelay signal transduction system"/>
    <property type="evidence" value="ECO:0007669"/>
    <property type="project" value="InterPro"/>
</dbReference>
<dbReference type="PANTHER" id="PTHR44591:SF3">
    <property type="entry name" value="RESPONSE REGULATORY DOMAIN-CONTAINING PROTEIN"/>
    <property type="match status" value="1"/>
</dbReference>
<dbReference type="SUPFAM" id="SSF52172">
    <property type="entry name" value="CheY-like"/>
    <property type="match status" value="1"/>
</dbReference>
<dbReference type="InterPro" id="IPR001789">
    <property type="entry name" value="Sig_transdc_resp-reg_receiver"/>
</dbReference>
<feature type="non-terminal residue" evidence="3">
    <location>
        <position position="1"/>
    </location>
</feature>
<proteinExistence type="predicted"/>